<dbReference type="SMART" id="SM00368">
    <property type="entry name" value="LRR_RI"/>
    <property type="match status" value="4"/>
</dbReference>
<dbReference type="Proteomes" id="UP000604046">
    <property type="component" value="Unassembled WGS sequence"/>
</dbReference>
<dbReference type="InterPro" id="IPR032675">
    <property type="entry name" value="LRR_dom_sf"/>
</dbReference>
<keyword evidence="1" id="KW-0812">Transmembrane</keyword>
<proteinExistence type="predicted"/>
<keyword evidence="1" id="KW-0472">Membrane</keyword>
<dbReference type="PANTHER" id="PTHR24113:SF15">
    <property type="entry name" value="NACHT DOMAIN-CONTAINING PROTEIN"/>
    <property type="match status" value="1"/>
</dbReference>
<dbReference type="GO" id="GO:0006913">
    <property type="term" value="P:nucleocytoplasmic transport"/>
    <property type="evidence" value="ECO:0007669"/>
    <property type="project" value="TreeGrafter"/>
</dbReference>
<accession>A0A812PDQ2</accession>
<dbReference type="Pfam" id="PF13516">
    <property type="entry name" value="LRR_6"/>
    <property type="match status" value="3"/>
</dbReference>
<comment type="caution">
    <text evidence="2">The sequence shown here is derived from an EMBL/GenBank/DDBJ whole genome shotgun (WGS) entry which is preliminary data.</text>
</comment>
<dbReference type="PANTHER" id="PTHR24113">
    <property type="entry name" value="RAN GTPASE-ACTIVATING PROTEIN 1"/>
    <property type="match status" value="1"/>
</dbReference>
<evidence type="ECO:0000313" key="2">
    <source>
        <dbReference type="EMBL" id="CAE7331220.1"/>
    </source>
</evidence>
<feature type="transmembrane region" description="Helical" evidence="1">
    <location>
        <begin position="395"/>
        <end position="417"/>
    </location>
</feature>
<dbReference type="SUPFAM" id="SSF52047">
    <property type="entry name" value="RNI-like"/>
    <property type="match status" value="2"/>
</dbReference>
<name>A0A812PDQ2_9DINO</name>
<dbReference type="GO" id="GO:0048471">
    <property type="term" value="C:perinuclear region of cytoplasm"/>
    <property type="evidence" value="ECO:0007669"/>
    <property type="project" value="TreeGrafter"/>
</dbReference>
<dbReference type="GO" id="GO:0005096">
    <property type="term" value="F:GTPase activator activity"/>
    <property type="evidence" value="ECO:0007669"/>
    <property type="project" value="InterPro"/>
</dbReference>
<keyword evidence="1" id="KW-1133">Transmembrane helix</keyword>
<dbReference type="EMBL" id="CAJNDS010002107">
    <property type="protein sequence ID" value="CAE7331220.1"/>
    <property type="molecule type" value="Genomic_DNA"/>
</dbReference>
<evidence type="ECO:0000256" key="1">
    <source>
        <dbReference type="SAM" id="Phobius"/>
    </source>
</evidence>
<feature type="transmembrane region" description="Helical" evidence="1">
    <location>
        <begin position="154"/>
        <end position="175"/>
    </location>
</feature>
<dbReference type="InterPro" id="IPR027038">
    <property type="entry name" value="RanGap"/>
</dbReference>
<sequence>MVIYGVHVCIYIYMYVSICVPRVEVLARVAGLAFLSGLPVLCATGCWWLFLLLEVFPLALAEVVIQSMTQDNRSRDSAGTTALIFCFCLVLFGLPVWALSVAGGWAAWTCSHWPTVCQTWPWPLLLLPLALASIYVATELIPLPGRPSLTSLDLGARLLLLVMVGATPVVLYINVESCFSWVVMPDLNPEVYAESISNHGARGVKWLSMPEPLWPNATEMEHSGASRADFWLSFMALKYFGALLVSVLLLRIGWPSQGGYRSLSLEPDVEGAEAQESQEVSMSSMSDRSRDLLMVVLVPCWLAVCTKLTLSAARGGQLNADSGLAWEGYDLLFSLGLTFFLLQSLVLRAMSLACYSPDDVAVASISLFPFLGDAFDTLKDSMLASVAIYSNAEWVRWLGCLAMVYLWALHLLALLPVKSQRLELSRSYLALFFLNPKQQGVVASGLGQKILRMLYKQTHPGRQLAIAAEDVPQAILASAISFEEGLKPFTLTVNLLIPAVRLLGAWRFHDSIAWEVRGWLLQEALKAAAAGRVSLCDEYAKALCRLQVCAKQDLWQELGQEQQAAARRYVQKEAKLQKVRGPLHEWVRLQLETEGEGSEMDTLHLNFTASPLMKLAHGFPSLAARCRNRSKVFLSLWGASFAQGGRELCSLGELKRCRELKVSLEQCVLDAQGHEALCQGLGRLEQLEQLDLGLLQNKIGPKVCKALGQSLGELTKLRQLALELANNEIGDEGCGALGLGLGQLTCLDVLVLKLSGTGIGGTGIGGRTGESCEGCEGCVQLGEGLGMLRNLSTLRLNVNYNNIDGRGMSALVRNLNRLRNLADLDMSLRGLAIGSEGFEALSRSMETLTLSKLRLDTTNSDLGPEECRALGQGLQGLARHLRELDLQVAVCVGVTKAEASEAPEALRLHAEGCRALGSGLGQLSELTALNLGMSFKQDGESRHHSFALGQIESECFKAASHGVQNLRNLRKLILDLHDCDFGAEACGALSHTLVQLHHLSELELYLKVTLKPVLDWTSSSVAVKLDADCCSALGSGLCQLNLTVLKLAVHFDALTPDVPEPGELSDEQRDKLQQELFNKLSSESLAAVGNLALLRSMDRLSPELSSLTLQVAGPDTEVLKALCQMLGQLRELRDLFLGLWQHVADPEGWQALSRTLGDLANLQKLSAAFVGGGRQGIQCKGDEICEALCLHLAQWRLEVLELDLSSCDIGDDGCKTLAALTQLPNLKELSLNLTGNHRISAEGGGAQVLRSSLDQLSFQAKLQLPKTRLTFGSHRGPSSP</sequence>
<protein>
    <submittedName>
        <fullName evidence="2">Nlrc3 protein</fullName>
    </submittedName>
</protein>
<gene>
    <name evidence="2" type="primary">Nlrc3</name>
    <name evidence="2" type="ORF">SNAT2548_LOCUS17329</name>
</gene>
<organism evidence="2 3">
    <name type="scientific">Symbiodinium natans</name>
    <dbReference type="NCBI Taxonomy" id="878477"/>
    <lineage>
        <taxon>Eukaryota</taxon>
        <taxon>Sar</taxon>
        <taxon>Alveolata</taxon>
        <taxon>Dinophyceae</taxon>
        <taxon>Suessiales</taxon>
        <taxon>Symbiodiniaceae</taxon>
        <taxon>Symbiodinium</taxon>
    </lineage>
</organism>
<feature type="transmembrane region" description="Helical" evidence="1">
    <location>
        <begin position="82"/>
        <end position="108"/>
    </location>
</feature>
<keyword evidence="3" id="KW-1185">Reference proteome</keyword>
<dbReference type="Gene3D" id="3.80.10.10">
    <property type="entry name" value="Ribonuclease Inhibitor"/>
    <property type="match status" value="3"/>
</dbReference>
<feature type="transmembrane region" description="Helical" evidence="1">
    <location>
        <begin position="38"/>
        <end position="61"/>
    </location>
</feature>
<feature type="transmembrane region" description="Helical" evidence="1">
    <location>
        <begin position="331"/>
        <end position="347"/>
    </location>
</feature>
<reference evidence="2" key="1">
    <citation type="submission" date="2021-02" db="EMBL/GenBank/DDBJ databases">
        <authorList>
            <person name="Dougan E. K."/>
            <person name="Rhodes N."/>
            <person name="Thang M."/>
            <person name="Chan C."/>
        </authorList>
    </citation>
    <scope>NUCLEOTIDE SEQUENCE</scope>
</reference>
<dbReference type="GO" id="GO:0005829">
    <property type="term" value="C:cytosol"/>
    <property type="evidence" value="ECO:0007669"/>
    <property type="project" value="TreeGrafter"/>
</dbReference>
<evidence type="ECO:0000313" key="3">
    <source>
        <dbReference type="Proteomes" id="UP000604046"/>
    </source>
</evidence>
<dbReference type="AlphaFoldDB" id="A0A812PDQ2"/>
<dbReference type="InterPro" id="IPR001611">
    <property type="entry name" value="Leu-rich_rpt"/>
</dbReference>
<dbReference type="OrthoDB" id="435679at2759"/>
<feature type="transmembrane region" description="Helical" evidence="1">
    <location>
        <begin position="230"/>
        <end position="254"/>
    </location>
</feature>
<feature type="transmembrane region" description="Helical" evidence="1">
    <location>
        <begin position="292"/>
        <end position="311"/>
    </location>
</feature>
<dbReference type="GO" id="GO:0031267">
    <property type="term" value="F:small GTPase binding"/>
    <property type="evidence" value="ECO:0007669"/>
    <property type="project" value="TreeGrafter"/>
</dbReference>
<dbReference type="GO" id="GO:0005634">
    <property type="term" value="C:nucleus"/>
    <property type="evidence" value="ECO:0007669"/>
    <property type="project" value="TreeGrafter"/>
</dbReference>
<feature type="transmembrane region" description="Helical" evidence="1">
    <location>
        <begin position="120"/>
        <end position="142"/>
    </location>
</feature>